<organism evidence="1 2">
    <name type="scientific">Porphyridium purpureum</name>
    <name type="common">Red alga</name>
    <name type="synonym">Porphyridium cruentum</name>
    <dbReference type="NCBI Taxonomy" id="35688"/>
    <lineage>
        <taxon>Eukaryota</taxon>
        <taxon>Rhodophyta</taxon>
        <taxon>Bangiophyceae</taxon>
        <taxon>Porphyridiales</taxon>
        <taxon>Porphyridiaceae</taxon>
        <taxon>Porphyridium</taxon>
    </lineage>
</organism>
<keyword evidence="2" id="KW-1185">Reference proteome</keyword>
<reference evidence="2" key="1">
    <citation type="journal article" date="2019" name="Nat. Commun.">
        <title>Expansion of phycobilisome linker gene families in mesophilic red algae.</title>
        <authorList>
            <person name="Lee J."/>
            <person name="Kim D."/>
            <person name="Bhattacharya D."/>
            <person name="Yoon H.S."/>
        </authorList>
    </citation>
    <scope>NUCLEOTIDE SEQUENCE [LARGE SCALE GENOMIC DNA]</scope>
    <source>
        <strain evidence="2">CCMP 1328</strain>
    </source>
</reference>
<name>A0A5J4Z6H6_PORPP</name>
<gene>
    <name evidence="1" type="ORF">FVE85_6871</name>
</gene>
<proteinExistence type="predicted"/>
<comment type="caution">
    <text evidence="1">The sequence shown here is derived from an EMBL/GenBank/DDBJ whole genome shotgun (WGS) entry which is preliminary data.</text>
</comment>
<dbReference type="EMBL" id="VRMN01000001">
    <property type="protein sequence ID" value="KAA8499286.1"/>
    <property type="molecule type" value="Genomic_DNA"/>
</dbReference>
<evidence type="ECO:0000313" key="2">
    <source>
        <dbReference type="Proteomes" id="UP000324585"/>
    </source>
</evidence>
<dbReference type="OrthoDB" id="44749at2759"/>
<dbReference type="Proteomes" id="UP000324585">
    <property type="component" value="Unassembled WGS sequence"/>
</dbReference>
<dbReference type="AlphaFoldDB" id="A0A5J4Z6H6"/>
<evidence type="ECO:0000313" key="1">
    <source>
        <dbReference type="EMBL" id="KAA8499286.1"/>
    </source>
</evidence>
<sequence>MMQEGICFLTPASYLVRDKARSSSRCARLSLRLASALGSDDAELARRRLQDAVLDGVLRPPPVRQFRAPLDLAFAVLLARSTYNAMDELDFMPTDRFQREFFLLRADEYEKYIKHTRVARQGDLTDPAYFDFISYAAFRTVSQEMFGRPQKVFEEQFDAQGSKRLVLRDPNISDASLPSRFRQLVGDKVLLGVREQMQLPQFEGTQGPSPSALNSSSPSADLVGGILQTMKSKGFALVIDSEVSIGKVETAGSRNGPASMSVAWELAAPATLWGEAYLRRRRALVNDFDAMMIEAMFRQCGWRLAEGSYQNTRVAAGWKRAQRFVRDESKT</sequence>
<accession>A0A5J4Z6H6</accession>
<protein>
    <submittedName>
        <fullName evidence="1">Uncharacterized protein</fullName>
    </submittedName>
</protein>
<dbReference type="OMA" id="GPANLWG"/>